<dbReference type="Gene3D" id="1.10.510.10">
    <property type="entry name" value="Transferase(Phosphotransferase) domain 1"/>
    <property type="match status" value="2"/>
</dbReference>
<keyword evidence="11" id="KW-1133">Transmembrane helix</keyword>
<sequence>MIINRDIRSYNIGLDENLKPKIIEFWLSLYLPPNQEDEGLNLNTFVGTISSYRDPEYEKYGKLNKKSDVYSFGVVLFEILCGKQAKDKLYLKENDKGLAYVAKRRFSEGTLENIIDPLIKDEIGKSSFILYRGPNKDSLDTFTKIANQCLEETQDKRPTMDDVVKELEKALSLQSKANPRVSLEDIKLATQNFQKDKYIGGGGFADVYKGKLQDGNTIVAKRLIKRPDQEEHRFFTELQILLEYKHESVIGLVGYCDENDENDENAEKGEKIIVLEYASKGSLDGYLDKAHLTWKKRLNICIDVANALDFFHGGAGGQAKVIHRDIKTSNILLNDNWKAKLADFGLSLKTHITQGRDYVIDTRCGTKGYFDPLYHESGYLTIESDIYSFGVVLFEILCGRTTNSTYKYDGHYLQDFIKNKFEEGKHDEVVFDELREEIKQKSLATFQKIAYQCLHLQSEKRPTIKEVLTELKKAMKFQPLVAQFLRNNHARRRNGHHHSR</sequence>
<dbReference type="GO" id="GO:0005524">
    <property type="term" value="F:ATP binding"/>
    <property type="evidence" value="ECO:0007669"/>
    <property type="project" value="UniProtKB-UniRule"/>
</dbReference>
<dbReference type="InterPro" id="IPR017441">
    <property type="entry name" value="Protein_kinase_ATP_BS"/>
</dbReference>
<evidence type="ECO:0000256" key="2">
    <source>
        <dbReference type="ARBA" id="ARBA00008536"/>
    </source>
</evidence>
<evidence type="ECO:0000256" key="14">
    <source>
        <dbReference type="ARBA" id="ARBA00023180"/>
    </source>
</evidence>
<evidence type="ECO:0000256" key="10">
    <source>
        <dbReference type="ARBA" id="ARBA00022840"/>
    </source>
</evidence>
<accession>A0AAD8KX98</accession>
<keyword evidence="6" id="KW-0812">Transmembrane</keyword>
<dbReference type="Gene3D" id="3.30.200.20">
    <property type="entry name" value="Phosphorylase Kinase, domain 1"/>
    <property type="match status" value="1"/>
</dbReference>
<feature type="domain" description="Protein kinase" evidence="17">
    <location>
        <begin position="193"/>
        <end position="481"/>
    </location>
</feature>
<evidence type="ECO:0000256" key="15">
    <source>
        <dbReference type="PROSITE-ProRule" id="PRU10141"/>
    </source>
</evidence>
<dbReference type="PANTHER" id="PTHR27003:SF471">
    <property type="entry name" value="VASCULAR ENDOTHELIAL GROWTH FACTOR RECEPTOR 2 (VEGFR2)-RELATED"/>
    <property type="match status" value="1"/>
</dbReference>
<keyword evidence="13" id="KW-0675">Receptor</keyword>
<name>A0AAD8KX98_TARER</name>
<keyword evidence="14" id="KW-0325">Glycoprotein</keyword>
<keyword evidence="12" id="KW-0472">Membrane</keyword>
<keyword evidence="8 15" id="KW-0547">Nucleotide-binding</keyword>
<dbReference type="PROSITE" id="PS00108">
    <property type="entry name" value="PROTEIN_KINASE_ST"/>
    <property type="match status" value="1"/>
</dbReference>
<keyword evidence="16" id="KW-0723">Serine/threonine-protein kinase</keyword>
<gene>
    <name evidence="18" type="ORF">QVD17_16136</name>
</gene>
<dbReference type="GO" id="GO:0009506">
    <property type="term" value="C:plasmodesma"/>
    <property type="evidence" value="ECO:0007669"/>
    <property type="project" value="TreeGrafter"/>
</dbReference>
<keyword evidence="19" id="KW-1185">Reference proteome</keyword>
<comment type="similarity">
    <text evidence="16">Belongs to the protein kinase superfamily.</text>
</comment>
<dbReference type="PROSITE" id="PS50011">
    <property type="entry name" value="PROTEIN_KINASE_DOM"/>
    <property type="match status" value="2"/>
</dbReference>
<dbReference type="GO" id="GO:0004674">
    <property type="term" value="F:protein serine/threonine kinase activity"/>
    <property type="evidence" value="ECO:0007669"/>
    <property type="project" value="UniProtKB-KW"/>
</dbReference>
<comment type="similarity">
    <text evidence="3">In the C-terminal section; belongs to the protein kinase superfamily. Ser/Thr protein kinase family.</text>
</comment>
<evidence type="ECO:0000313" key="19">
    <source>
        <dbReference type="Proteomes" id="UP001229421"/>
    </source>
</evidence>
<dbReference type="GO" id="GO:0002229">
    <property type="term" value="P:defense response to oomycetes"/>
    <property type="evidence" value="ECO:0007669"/>
    <property type="project" value="UniProtKB-ARBA"/>
</dbReference>
<dbReference type="FunFam" id="1.10.510.10:FF:000240">
    <property type="entry name" value="Lectin-domain containing receptor kinase A4.3"/>
    <property type="match status" value="1"/>
</dbReference>
<evidence type="ECO:0000256" key="6">
    <source>
        <dbReference type="ARBA" id="ARBA00022692"/>
    </source>
</evidence>
<dbReference type="GO" id="GO:0005886">
    <property type="term" value="C:plasma membrane"/>
    <property type="evidence" value="ECO:0007669"/>
    <property type="project" value="UniProtKB-SubCell"/>
</dbReference>
<evidence type="ECO:0000256" key="11">
    <source>
        <dbReference type="ARBA" id="ARBA00022989"/>
    </source>
</evidence>
<comment type="similarity">
    <text evidence="2">In the N-terminal section; belongs to the leguminous lectin family.</text>
</comment>
<feature type="domain" description="Protein kinase" evidence="17">
    <location>
        <begin position="1"/>
        <end position="171"/>
    </location>
</feature>
<dbReference type="InterPro" id="IPR045272">
    <property type="entry name" value="ANXUR1/2-like"/>
</dbReference>
<evidence type="ECO:0000256" key="5">
    <source>
        <dbReference type="ARBA" id="ARBA00022679"/>
    </source>
</evidence>
<keyword evidence="9" id="KW-0418">Kinase</keyword>
<evidence type="ECO:0000256" key="13">
    <source>
        <dbReference type="ARBA" id="ARBA00023170"/>
    </source>
</evidence>
<dbReference type="EMBL" id="JAUHHV010000004">
    <property type="protein sequence ID" value="KAK1427450.1"/>
    <property type="molecule type" value="Genomic_DNA"/>
</dbReference>
<dbReference type="Proteomes" id="UP001229421">
    <property type="component" value="Unassembled WGS sequence"/>
</dbReference>
<dbReference type="Pfam" id="PF00069">
    <property type="entry name" value="Pkinase"/>
    <property type="match status" value="2"/>
</dbReference>
<evidence type="ECO:0000256" key="4">
    <source>
        <dbReference type="ARBA" id="ARBA00022475"/>
    </source>
</evidence>
<dbReference type="PANTHER" id="PTHR27003">
    <property type="entry name" value="OS07G0166700 PROTEIN"/>
    <property type="match status" value="1"/>
</dbReference>
<dbReference type="InterPro" id="IPR011009">
    <property type="entry name" value="Kinase-like_dom_sf"/>
</dbReference>
<evidence type="ECO:0000256" key="7">
    <source>
        <dbReference type="ARBA" id="ARBA00022729"/>
    </source>
</evidence>
<evidence type="ECO:0000256" key="1">
    <source>
        <dbReference type="ARBA" id="ARBA00004251"/>
    </source>
</evidence>
<dbReference type="SMART" id="SM00220">
    <property type="entry name" value="S_TKc"/>
    <property type="match status" value="1"/>
</dbReference>
<evidence type="ECO:0000256" key="16">
    <source>
        <dbReference type="RuleBase" id="RU000304"/>
    </source>
</evidence>
<evidence type="ECO:0000256" key="9">
    <source>
        <dbReference type="ARBA" id="ARBA00022777"/>
    </source>
</evidence>
<protein>
    <recommendedName>
        <fullName evidence="17">Protein kinase domain-containing protein</fullName>
    </recommendedName>
</protein>
<reference evidence="18" key="1">
    <citation type="journal article" date="2023" name="bioRxiv">
        <title>Improved chromosome-level genome assembly for marigold (Tagetes erecta).</title>
        <authorList>
            <person name="Jiang F."/>
            <person name="Yuan L."/>
            <person name="Wang S."/>
            <person name="Wang H."/>
            <person name="Xu D."/>
            <person name="Wang A."/>
            <person name="Fan W."/>
        </authorList>
    </citation>
    <scope>NUCLEOTIDE SEQUENCE</scope>
    <source>
        <strain evidence="18">WSJ</strain>
        <tissue evidence="18">Leaf</tissue>
    </source>
</reference>
<keyword evidence="10 15" id="KW-0067">ATP-binding</keyword>
<dbReference type="AlphaFoldDB" id="A0AAD8KX98"/>
<evidence type="ECO:0000256" key="12">
    <source>
        <dbReference type="ARBA" id="ARBA00023136"/>
    </source>
</evidence>
<comment type="subcellular location">
    <subcellularLocation>
        <location evidence="1">Cell membrane</location>
        <topology evidence="1">Single-pass type I membrane protein</topology>
    </subcellularLocation>
</comment>
<dbReference type="SUPFAM" id="SSF56112">
    <property type="entry name" value="Protein kinase-like (PK-like)"/>
    <property type="match status" value="2"/>
</dbReference>
<keyword evidence="4" id="KW-1003">Cell membrane</keyword>
<feature type="binding site" evidence="15">
    <location>
        <position position="221"/>
    </location>
    <ligand>
        <name>ATP</name>
        <dbReference type="ChEBI" id="CHEBI:30616"/>
    </ligand>
</feature>
<evidence type="ECO:0000259" key="17">
    <source>
        <dbReference type="PROSITE" id="PS50011"/>
    </source>
</evidence>
<dbReference type="InterPro" id="IPR000719">
    <property type="entry name" value="Prot_kinase_dom"/>
</dbReference>
<evidence type="ECO:0000313" key="18">
    <source>
        <dbReference type="EMBL" id="KAK1427450.1"/>
    </source>
</evidence>
<proteinExistence type="inferred from homology"/>
<dbReference type="GO" id="GO:0004714">
    <property type="term" value="F:transmembrane receptor protein tyrosine kinase activity"/>
    <property type="evidence" value="ECO:0007669"/>
    <property type="project" value="InterPro"/>
</dbReference>
<keyword evidence="7" id="KW-0732">Signal</keyword>
<evidence type="ECO:0000256" key="8">
    <source>
        <dbReference type="ARBA" id="ARBA00022741"/>
    </source>
</evidence>
<comment type="caution">
    <text evidence="18">The sequence shown here is derived from an EMBL/GenBank/DDBJ whole genome shotgun (WGS) entry which is preliminary data.</text>
</comment>
<dbReference type="InterPro" id="IPR008271">
    <property type="entry name" value="Ser/Thr_kinase_AS"/>
</dbReference>
<keyword evidence="5" id="KW-0808">Transferase</keyword>
<dbReference type="PROSITE" id="PS00107">
    <property type="entry name" value="PROTEIN_KINASE_ATP"/>
    <property type="match status" value="1"/>
</dbReference>
<organism evidence="18 19">
    <name type="scientific">Tagetes erecta</name>
    <name type="common">African marigold</name>
    <dbReference type="NCBI Taxonomy" id="13708"/>
    <lineage>
        <taxon>Eukaryota</taxon>
        <taxon>Viridiplantae</taxon>
        <taxon>Streptophyta</taxon>
        <taxon>Embryophyta</taxon>
        <taxon>Tracheophyta</taxon>
        <taxon>Spermatophyta</taxon>
        <taxon>Magnoliopsida</taxon>
        <taxon>eudicotyledons</taxon>
        <taxon>Gunneridae</taxon>
        <taxon>Pentapetalae</taxon>
        <taxon>asterids</taxon>
        <taxon>campanulids</taxon>
        <taxon>Asterales</taxon>
        <taxon>Asteraceae</taxon>
        <taxon>Asteroideae</taxon>
        <taxon>Heliantheae alliance</taxon>
        <taxon>Tageteae</taxon>
        <taxon>Tagetes</taxon>
    </lineage>
</organism>
<evidence type="ECO:0000256" key="3">
    <source>
        <dbReference type="ARBA" id="ARBA00010217"/>
    </source>
</evidence>